<dbReference type="Proteomes" id="UP000827986">
    <property type="component" value="Unassembled WGS sequence"/>
</dbReference>
<name>A0A9D4B874_9SAUR</name>
<sequence>MHKINNSPPHIYRGWTKGSIPMIWGMFTLEKGGVISSLCRHTHASADQASVLKIEMKPQWCKGLAILSWRILKGLGCSRTVISQSKSHSPLGRKGLGQNSRLCQTLKMEEVCARPQHALPHQQAEAIPSLPPTQLSAPPRRPPVRTGESRLFLKVTNVDKK</sequence>
<evidence type="ECO:0000313" key="2">
    <source>
        <dbReference type="EMBL" id="KAH1184411.1"/>
    </source>
</evidence>
<evidence type="ECO:0000313" key="3">
    <source>
        <dbReference type="Proteomes" id="UP000827986"/>
    </source>
</evidence>
<evidence type="ECO:0000256" key="1">
    <source>
        <dbReference type="SAM" id="MobiDB-lite"/>
    </source>
</evidence>
<reference evidence="2" key="1">
    <citation type="submission" date="2021-09" db="EMBL/GenBank/DDBJ databases">
        <title>The genome of Mauremys mutica provides insights into the evolution of semi-aquatic lifestyle.</title>
        <authorList>
            <person name="Gong S."/>
            <person name="Gao Y."/>
        </authorList>
    </citation>
    <scope>NUCLEOTIDE SEQUENCE</scope>
    <source>
        <strain evidence="2">MM-2020</strain>
        <tissue evidence="2">Muscle</tissue>
    </source>
</reference>
<feature type="region of interest" description="Disordered" evidence="1">
    <location>
        <begin position="122"/>
        <end position="161"/>
    </location>
</feature>
<organism evidence="2 3">
    <name type="scientific">Mauremys mutica</name>
    <name type="common">yellowpond turtle</name>
    <dbReference type="NCBI Taxonomy" id="74926"/>
    <lineage>
        <taxon>Eukaryota</taxon>
        <taxon>Metazoa</taxon>
        <taxon>Chordata</taxon>
        <taxon>Craniata</taxon>
        <taxon>Vertebrata</taxon>
        <taxon>Euteleostomi</taxon>
        <taxon>Archelosauria</taxon>
        <taxon>Testudinata</taxon>
        <taxon>Testudines</taxon>
        <taxon>Cryptodira</taxon>
        <taxon>Durocryptodira</taxon>
        <taxon>Testudinoidea</taxon>
        <taxon>Geoemydidae</taxon>
        <taxon>Geoemydinae</taxon>
        <taxon>Mauremys</taxon>
    </lineage>
</organism>
<dbReference type="AlphaFoldDB" id="A0A9D4B874"/>
<accession>A0A9D4B874</accession>
<keyword evidence="3" id="KW-1185">Reference proteome</keyword>
<comment type="caution">
    <text evidence="2">The sequence shown here is derived from an EMBL/GenBank/DDBJ whole genome shotgun (WGS) entry which is preliminary data.</text>
</comment>
<dbReference type="EMBL" id="JAHDVG010000465">
    <property type="protein sequence ID" value="KAH1184411.1"/>
    <property type="molecule type" value="Genomic_DNA"/>
</dbReference>
<proteinExistence type="predicted"/>
<protein>
    <submittedName>
        <fullName evidence="2">Uncharacterized protein</fullName>
    </submittedName>
</protein>
<gene>
    <name evidence="2" type="ORF">KIL84_015027</name>
</gene>